<dbReference type="Gene3D" id="2.10.25.10">
    <property type="entry name" value="Laminin"/>
    <property type="match status" value="2"/>
</dbReference>
<gene>
    <name evidence="6" type="primary">NCL1_44687</name>
    <name evidence="6" type="ORF">TNCT_169172</name>
</gene>
<comment type="caution">
    <text evidence="2">Lacks conserved residue(s) required for the propagation of feature annotation.</text>
</comment>
<dbReference type="EMBL" id="BMAO01025331">
    <property type="protein sequence ID" value="GFR01875.1"/>
    <property type="molecule type" value="Genomic_DNA"/>
</dbReference>
<dbReference type="SMART" id="SM00181">
    <property type="entry name" value="EGF"/>
    <property type="match status" value="3"/>
</dbReference>
<keyword evidence="3" id="KW-1133">Transmembrane helix</keyword>
<feature type="transmembrane region" description="Helical" evidence="3">
    <location>
        <begin position="307"/>
        <end position="335"/>
    </location>
</feature>
<dbReference type="PROSITE" id="PS00022">
    <property type="entry name" value="EGF_1"/>
    <property type="match status" value="2"/>
</dbReference>
<keyword evidence="2" id="KW-0245">EGF-like domain</keyword>
<dbReference type="CDD" id="cd06263">
    <property type="entry name" value="MAM"/>
    <property type="match status" value="1"/>
</dbReference>
<evidence type="ECO:0000313" key="7">
    <source>
        <dbReference type="Proteomes" id="UP000887116"/>
    </source>
</evidence>
<evidence type="ECO:0000313" key="6">
    <source>
        <dbReference type="EMBL" id="GFR01875.1"/>
    </source>
</evidence>
<dbReference type="InterPro" id="IPR013320">
    <property type="entry name" value="ConA-like_dom_sf"/>
</dbReference>
<feature type="domain" description="EGF-like" evidence="4">
    <location>
        <begin position="180"/>
        <end position="218"/>
    </location>
</feature>
<dbReference type="Pfam" id="PF00629">
    <property type="entry name" value="MAM"/>
    <property type="match status" value="1"/>
</dbReference>
<dbReference type="Proteomes" id="UP000887116">
    <property type="component" value="Unassembled WGS sequence"/>
</dbReference>
<name>A0A8X6IBW8_TRICU</name>
<protein>
    <submittedName>
        <fullName evidence="6">Versican core protein</fullName>
    </submittedName>
</protein>
<feature type="disulfide bond" evidence="2">
    <location>
        <begin position="208"/>
        <end position="217"/>
    </location>
</feature>
<feature type="domain" description="EGF-like" evidence="4">
    <location>
        <begin position="265"/>
        <end position="295"/>
    </location>
</feature>
<dbReference type="SUPFAM" id="SSF57196">
    <property type="entry name" value="EGF/Laminin"/>
    <property type="match status" value="1"/>
</dbReference>
<dbReference type="PROSITE" id="PS01186">
    <property type="entry name" value="EGF_2"/>
    <property type="match status" value="1"/>
</dbReference>
<keyword evidence="3" id="KW-0472">Membrane</keyword>
<dbReference type="PANTHER" id="PTHR23282">
    <property type="entry name" value="APICAL ENDOSOMAL GLYCOPROTEIN PRECURSOR"/>
    <property type="match status" value="1"/>
</dbReference>
<dbReference type="SMART" id="SM00137">
    <property type="entry name" value="MAM"/>
    <property type="match status" value="1"/>
</dbReference>
<dbReference type="AlphaFoldDB" id="A0A8X6IBW8"/>
<evidence type="ECO:0000256" key="3">
    <source>
        <dbReference type="SAM" id="Phobius"/>
    </source>
</evidence>
<proteinExistence type="predicted"/>
<dbReference type="PROSITE" id="PS50060">
    <property type="entry name" value="MAM_2"/>
    <property type="match status" value="1"/>
</dbReference>
<evidence type="ECO:0000259" key="5">
    <source>
        <dbReference type="PROSITE" id="PS50060"/>
    </source>
</evidence>
<reference evidence="6" key="1">
    <citation type="submission" date="2020-07" db="EMBL/GenBank/DDBJ databases">
        <title>Multicomponent nature underlies the extraordinary mechanical properties of spider dragline silk.</title>
        <authorList>
            <person name="Kono N."/>
            <person name="Nakamura H."/>
            <person name="Mori M."/>
            <person name="Yoshida Y."/>
            <person name="Ohtoshi R."/>
            <person name="Malay A.D."/>
            <person name="Moran D.A.P."/>
            <person name="Tomita M."/>
            <person name="Numata K."/>
            <person name="Arakawa K."/>
        </authorList>
    </citation>
    <scope>NUCLEOTIDE SEQUENCE</scope>
</reference>
<dbReference type="PANTHER" id="PTHR23282:SF101">
    <property type="entry name" value="MAM DOMAIN-CONTAINING PROTEIN"/>
    <property type="match status" value="1"/>
</dbReference>
<sequence>YYIVFSSKVNPENSEATFESEIFPPDEDEFCLTFYYQMSGKNLGALKVLKREGSGSNSTLWLLQGDQKKTWKKGRAIIQPTVEEYQIIFQGITGNGTNDFMAIDDIRIRKGELCKITPPEAEPLEDDLNTTYEPFNYTYDFKSSSEPSNYTYDFNTTYEPINSTYYRTSSTPAPRTTLKKHASCQNDRDCLNGGLCRKLGRGESFCDCPPLFVGEWCELGLCEKMHSKCRAMGAICKIAGLNAVCECLPGTIYRRKSGLCEDICDPWKCDHGKCQVIGRNYRCICDEGYTGSKCDQKPKQKQISDVFAVWFIVLAVISMSTFVLLIGTLCFICHFKRSMGK</sequence>
<dbReference type="InterPro" id="IPR000742">
    <property type="entry name" value="EGF"/>
</dbReference>
<dbReference type="PROSITE" id="PS50026">
    <property type="entry name" value="EGF_3"/>
    <property type="match status" value="2"/>
</dbReference>
<dbReference type="OrthoDB" id="6107927at2759"/>
<organism evidence="6 7">
    <name type="scientific">Trichonephila clavata</name>
    <name type="common">Joro spider</name>
    <name type="synonym">Nephila clavata</name>
    <dbReference type="NCBI Taxonomy" id="2740835"/>
    <lineage>
        <taxon>Eukaryota</taxon>
        <taxon>Metazoa</taxon>
        <taxon>Ecdysozoa</taxon>
        <taxon>Arthropoda</taxon>
        <taxon>Chelicerata</taxon>
        <taxon>Arachnida</taxon>
        <taxon>Araneae</taxon>
        <taxon>Araneomorphae</taxon>
        <taxon>Entelegynae</taxon>
        <taxon>Araneoidea</taxon>
        <taxon>Nephilidae</taxon>
        <taxon>Trichonephila</taxon>
    </lineage>
</organism>
<accession>A0A8X6IBW8</accession>
<evidence type="ECO:0000259" key="4">
    <source>
        <dbReference type="PROSITE" id="PS50026"/>
    </source>
</evidence>
<dbReference type="InterPro" id="IPR000998">
    <property type="entry name" value="MAM_dom"/>
</dbReference>
<comment type="caution">
    <text evidence="6">The sequence shown here is derived from an EMBL/GenBank/DDBJ whole genome shotgun (WGS) entry which is preliminary data.</text>
</comment>
<keyword evidence="7" id="KW-1185">Reference proteome</keyword>
<feature type="domain" description="MAM" evidence="5">
    <location>
        <begin position="1"/>
        <end position="116"/>
    </location>
</feature>
<evidence type="ECO:0000256" key="2">
    <source>
        <dbReference type="PROSITE-ProRule" id="PRU00076"/>
    </source>
</evidence>
<dbReference type="InterPro" id="IPR051560">
    <property type="entry name" value="MAM_domain-containing"/>
</dbReference>
<evidence type="ECO:0000256" key="1">
    <source>
        <dbReference type="ARBA" id="ARBA00023157"/>
    </source>
</evidence>
<dbReference type="SUPFAM" id="SSF49899">
    <property type="entry name" value="Concanavalin A-like lectins/glucanases"/>
    <property type="match status" value="1"/>
</dbReference>
<feature type="disulfide bond" evidence="2">
    <location>
        <begin position="285"/>
        <end position="294"/>
    </location>
</feature>
<keyword evidence="1 2" id="KW-1015">Disulfide bond</keyword>
<dbReference type="Gene3D" id="2.60.120.200">
    <property type="match status" value="1"/>
</dbReference>
<dbReference type="GO" id="GO:0016020">
    <property type="term" value="C:membrane"/>
    <property type="evidence" value="ECO:0007669"/>
    <property type="project" value="InterPro"/>
</dbReference>
<keyword evidence="3" id="KW-0812">Transmembrane</keyword>
<feature type="non-terminal residue" evidence="6">
    <location>
        <position position="1"/>
    </location>
</feature>